<dbReference type="PANTHER" id="PTHR46796">
    <property type="entry name" value="HTH-TYPE TRANSCRIPTIONAL ACTIVATOR RHAS-RELATED"/>
    <property type="match status" value="1"/>
</dbReference>
<dbReference type="Gene3D" id="1.10.10.60">
    <property type="entry name" value="Homeodomain-like"/>
    <property type="match status" value="1"/>
</dbReference>
<dbReference type="InterPro" id="IPR018060">
    <property type="entry name" value="HTH_AraC"/>
</dbReference>
<reference evidence="5 6" key="1">
    <citation type="submission" date="2023-09" db="EMBL/GenBank/DDBJ databases">
        <title>Xinfangfangia sedmenti sp. nov., isolated the sedment.</title>
        <authorList>
            <person name="Xu L."/>
        </authorList>
    </citation>
    <scope>NUCLEOTIDE SEQUENCE [LARGE SCALE GENOMIC DNA]</scope>
    <source>
        <strain evidence="5 6">LG-4</strain>
    </source>
</reference>
<name>A0ABU1FDP5_9RHOB</name>
<sequence length="251" mass="26927">MEVQGRRWLLREGDCFLVAPGLAFVLGSDLTSHPRPADEVFAGCGDMPFARLDAGAGLDMVCLGGRMDLPPSAGLLIEVLPPVSVIAADNPAAARIGWLLDRLEAEQREGRPGAAAMSAQIMQMVFIELIRSVPETDGSGWLAALSDPRIGAALRAMHREPGRNWQLEDLAGISHLSRSRFAARFRASVGRSPIEYLTNLRMMLARKALARPGASVSTVAAELGYASESAFSFAFRRVTGTTPRQAAREAA</sequence>
<dbReference type="PANTHER" id="PTHR46796:SF7">
    <property type="entry name" value="ARAC FAMILY TRANSCRIPTIONAL REGULATOR"/>
    <property type="match status" value="1"/>
</dbReference>
<dbReference type="Pfam" id="PF12852">
    <property type="entry name" value="Cupin_6"/>
    <property type="match status" value="1"/>
</dbReference>
<evidence type="ECO:0000256" key="3">
    <source>
        <dbReference type="ARBA" id="ARBA00023163"/>
    </source>
</evidence>
<keyword evidence="3" id="KW-0804">Transcription</keyword>
<dbReference type="EMBL" id="JAVKPH010000041">
    <property type="protein sequence ID" value="MDR5654996.1"/>
    <property type="molecule type" value="Genomic_DNA"/>
</dbReference>
<dbReference type="InterPro" id="IPR018062">
    <property type="entry name" value="HTH_AraC-typ_CS"/>
</dbReference>
<evidence type="ECO:0000256" key="2">
    <source>
        <dbReference type="ARBA" id="ARBA00023125"/>
    </source>
</evidence>
<dbReference type="InterPro" id="IPR050204">
    <property type="entry name" value="AraC_XylS_family_regulators"/>
</dbReference>
<dbReference type="Pfam" id="PF12833">
    <property type="entry name" value="HTH_18"/>
    <property type="match status" value="1"/>
</dbReference>
<proteinExistence type="predicted"/>
<accession>A0ABU1FDP5</accession>
<dbReference type="Proteomes" id="UP001247754">
    <property type="component" value="Unassembled WGS sequence"/>
</dbReference>
<protein>
    <submittedName>
        <fullName evidence="5">AraC family transcriptional regulator</fullName>
    </submittedName>
</protein>
<organism evidence="5 6">
    <name type="scientific">Ruixingdingia sedimenti</name>
    <dbReference type="NCBI Taxonomy" id="3073604"/>
    <lineage>
        <taxon>Bacteria</taxon>
        <taxon>Pseudomonadati</taxon>
        <taxon>Pseudomonadota</taxon>
        <taxon>Alphaproteobacteria</taxon>
        <taxon>Rhodobacterales</taxon>
        <taxon>Paracoccaceae</taxon>
        <taxon>Ruixingdingia</taxon>
    </lineage>
</organism>
<evidence type="ECO:0000259" key="4">
    <source>
        <dbReference type="PROSITE" id="PS01124"/>
    </source>
</evidence>
<dbReference type="SMART" id="SM00342">
    <property type="entry name" value="HTH_ARAC"/>
    <property type="match status" value="1"/>
</dbReference>
<gene>
    <name evidence="5" type="ORF">RGD00_20490</name>
</gene>
<comment type="caution">
    <text evidence="5">The sequence shown here is derived from an EMBL/GenBank/DDBJ whole genome shotgun (WGS) entry which is preliminary data.</text>
</comment>
<dbReference type="SUPFAM" id="SSF46689">
    <property type="entry name" value="Homeodomain-like"/>
    <property type="match status" value="2"/>
</dbReference>
<dbReference type="RefSeq" id="WP_310459113.1">
    <property type="nucleotide sequence ID" value="NZ_JAVKPH010000041.1"/>
</dbReference>
<dbReference type="InterPro" id="IPR032783">
    <property type="entry name" value="AraC_lig"/>
</dbReference>
<feature type="domain" description="HTH araC/xylS-type" evidence="4">
    <location>
        <begin position="151"/>
        <end position="249"/>
    </location>
</feature>
<dbReference type="InterPro" id="IPR009057">
    <property type="entry name" value="Homeodomain-like_sf"/>
</dbReference>
<evidence type="ECO:0000313" key="5">
    <source>
        <dbReference type="EMBL" id="MDR5654996.1"/>
    </source>
</evidence>
<evidence type="ECO:0000313" key="6">
    <source>
        <dbReference type="Proteomes" id="UP001247754"/>
    </source>
</evidence>
<keyword evidence="1" id="KW-0805">Transcription regulation</keyword>
<dbReference type="PROSITE" id="PS01124">
    <property type="entry name" value="HTH_ARAC_FAMILY_2"/>
    <property type="match status" value="1"/>
</dbReference>
<keyword evidence="6" id="KW-1185">Reference proteome</keyword>
<dbReference type="PROSITE" id="PS00041">
    <property type="entry name" value="HTH_ARAC_FAMILY_1"/>
    <property type="match status" value="1"/>
</dbReference>
<evidence type="ECO:0000256" key="1">
    <source>
        <dbReference type="ARBA" id="ARBA00023015"/>
    </source>
</evidence>
<keyword evidence="2" id="KW-0238">DNA-binding</keyword>